<dbReference type="SUPFAM" id="SSF103473">
    <property type="entry name" value="MFS general substrate transporter"/>
    <property type="match status" value="1"/>
</dbReference>
<feature type="domain" description="Major facilitator superfamily (MFS) profile" evidence="5">
    <location>
        <begin position="1"/>
        <end position="61"/>
    </location>
</feature>
<evidence type="ECO:0000256" key="4">
    <source>
        <dbReference type="SAM" id="Phobius"/>
    </source>
</evidence>
<gene>
    <name evidence="6" type="ORF">HDF17_002344</name>
</gene>
<name>A0A7Y9PHT8_9BACT</name>
<dbReference type="InterPro" id="IPR036259">
    <property type="entry name" value="MFS_trans_sf"/>
</dbReference>
<protein>
    <submittedName>
        <fullName evidence="6">Putative MFS family arabinose efflux permease</fullName>
    </submittedName>
</protein>
<evidence type="ECO:0000259" key="5">
    <source>
        <dbReference type="PROSITE" id="PS50850"/>
    </source>
</evidence>
<keyword evidence="1 4" id="KW-0812">Transmembrane</keyword>
<accession>A0A7Y9PHT8</accession>
<reference evidence="6 7" key="1">
    <citation type="submission" date="2020-07" db="EMBL/GenBank/DDBJ databases">
        <title>Genomic Encyclopedia of Type Strains, Phase IV (KMG-V): Genome sequencing to study the core and pangenomes of soil and plant-associated prokaryotes.</title>
        <authorList>
            <person name="Whitman W."/>
        </authorList>
    </citation>
    <scope>NUCLEOTIDE SEQUENCE [LARGE SCALE GENOMIC DNA]</scope>
    <source>
        <strain evidence="6 7">X4EP2</strain>
    </source>
</reference>
<organism evidence="6 7">
    <name type="scientific">Granulicella arctica</name>
    <dbReference type="NCBI Taxonomy" id="940613"/>
    <lineage>
        <taxon>Bacteria</taxon>
        <taxon>Pseudomonadati</taxon>
        <taxon>Acidobacteriota</taxon>
        <taxon>Terriglobia</taxon>
        <taxon>Terriglobales</taxon>
        <taxon>Acidobacteriaceae</taxon>
        <taxon>Granulicella</taxon>
    </lineage>
</organism>
<dbReference type="RefSeq" id="WP_218892150.1">
    <property type="nucleotide sequence ID" value="NZ_JACCCW010000002.1"/>
</dbReference>
<dbReference type="GO" id="GO:0022857">
    <property type="term" value="F:transmembrane transporter activity"/>
    <property type="evidence" value="ECO:0007669"/>
    <property type="project" value="InterPro"/>
</dbReference>
<evidence type="ECO:0000313" key="6">
    <source>
        <dbReference type="EMBL" id="NYF80024.1"/>
    </source>
</evidence>
<dbReference type="PROSITE" id="PS50850">
    <property type="entry name" value="MFS"/>
    <property type="match status" value="1"/>
</dbReference>
<sequence>MQTATEAPGLASSINAGAFNLGNALGAVLGGVVISHGLGYATVPIAGSLMAVASLALVLLV</sequence>
<evidence type="ECO:0000256" key="3">
    <source>
        <dbReference type="ARBA" id="ARBA00023136"/>
    </source>
</evidence>
<keyword evidence="2 4" id="KW-1133">Transmembrane helix</keyword>
<dbReference type="Proteomes" id="UP000589520">
    <property type="component" value="Unassembled WGS sequence"/>
</dbReference>
<evidence type="ECO:0000256" key="2">
    <source>
        <dbReference type="ARBA" id="ARBA00022989"/>
    </source>
</evidence>
<evidence type="ECO:0000256" key="1">
    <source>
        <dbReference type="ARBA" id="ARBA00022692"/>
    </source>
</evidence>
<dbReference type="EMBL" id="JACCCW010000002">
    <property type="protein sequence ID" value="NYF80024.1"/>
    <property type="molecule type" value="Genomic_DNA"/>
</dbReference>
<feature type="transmembrane region" description="Helical" evidence="4">
    <location>
        <begin position="38"/>
        <end position="60"/>
    </location>
</feature>
<comment type="caution">
    <text evidence="6">The sequence shown here is derived from an EMBL/GenBank/DDBJ whole genome shotgun (WGS) entry which is preliminary data.</text>
</comment>
<dbReference type="InterPro" id="IPR020846">
    <property type="entry name" value="MFS_dom"/>
</dbReference>
<keyword evidence="7" id="KW-1185">Reference proteome</keyword>
<proteinExistence type="predicted"/>
<dbReference type="AlphaFoldDB" id="A0A7Y9PHT8"/>
<keyword evidence="3 4" id="KW-0472">Membrane</keyword>
<evidence type="ECO:0000313" key="7">
    <source>
        <dbReference type="Proteomes" id="UP000589520"/>
    </source>
</evidence>